<accession>A0A1K2HC90</accession>
<evidence type="ECO:0000256" key="5">
    <source>
        <dbReference type="ARBA" id="ARBA00022692"/>
    </source>
</evidence>
<dbReference type="RefSeq" id="WP_031365901.1">
    <property type="nucleotide sequence ID" value="NZ_FPKS01000005.1"/>
</dbReference>
<evidence type="ECO:0000256" key="8">
    <source>
        <dbReference type="SAM" id="Phobius"/>
    </source>
</evidence>
<dbReference type="EMBL" id="FPKS01000005">
    <property type="protein sequence ID" value="SFZ74366.1"/>
    <property type="molecule type" value="Genomic_DNA"/>
</dbReference>
<dbReference type="UniPathway" id="UPA00079"/>
<evidence type="ECO:0000256" key="3">
    <source>
        <dbReference type="ARBA" id="ARBA00022428"/>
    </source>
</evidence>
<feature type="transmembrane region" description="Helical" evidence="8">
    <location>
        <begin position="37"/>
        <end position="58"/>
    </location>
</feature>
<dbReference type="GO" id="GO:0004659">
    <property type="term" value="F:prenyltransferase activity"/>
    <property type="evidence" value="ECO:0007669"/>
    <property type="project" value="InterPro"/>
</dbReference>
<evidence type="ECO:0000256" key="2">
    <source>
        <dbReference type="ARBA" id="ARBA00004863"/>
    </source>
</evidence>
<dbReference type="GO" id="GO:0016020">
    <property type="term" value="C:membrane"/>
    <property type="evidence" value="ECO:0007669"/>
    <property type="project" value="UniProtKB-SubCell"/>
</dbReference>
<feature type="transmembrane region" description="Helical" evidence="8">
    <location>
        <begin position="227"/>
        <end position="254"/>
    </location>
</feature>
<keyword evidence="5 8" id="KW-0812">Transmembrane</keyword>
<proteinExistence type="predicted"/>
<dbReference type="InterPro" id="IPR044878">
    <property type="entry name" value="UbiA_sf"/>
</dbReference>
<feature type="transmembrane region" description="Helical" evidence="8">
    <location>
        <begin position="12"/>
        <end position="31"/>
    </location>
</feature>
<dbReference type="GO" id="GO:0042371">
    <property type="term" value="P:vitamin K biosynthetic process"/>
    <property type="evidence" value="ECO:0007669"/>
    <property type="project" value="TreeGrafter"/>
</dbReference>
<feature type="transmembrane region" description="Helical" evidence="8">
    <location>
        <begin position="144"/>
        <end position="164"/>
    </location>
</feature>
<keyword evidence="4 10" id="KW-0808">Transferase</keyword>
<reference evidence="10 11" key="2">
    <citation type="submission" date="2016-11" db="EMBL/GenBank/DDBJ databases">
        <authorList>
            <person name="Jaros S."/>
            <person name="Januszkiewicz K."/>
            <person name="Wedrychowicz H."/>
        </authorList>
    </citation>
    <scope>NUCLEOTIDE SEQUENCE [LARGE SCALE GENOMIC DNA]</scope>
    <source>
        <strain evidence="10 11">DSM 22330</strain>
    </source>
</reference>
<dbReference type="PANTHER" id="PTHR13929:SF0">
    <property type="entry name" value="UBIA PRENYLTRANSFERASE DOMAIN-CONTAINING PROTEIN 1"/>
    <property type="match status" value="1"/>
</dbReference>
<dbReference type="GO" id="GO:0009234">
    <property type="term" value="P:menaquinone biosynthetic process"/>
    <property type="evidence" value="ECO:0007669"/>
    <property type="project" value="UniProtKB-UniPathway"/>
</dbReference>
<dbReference type="Gene3D" id="1.10.357.140">
    <property type="entry name" value="UbiA prenyltransferase"/>
    <property type="match status" value="1"/>
</dbReference>
<name>A0A1K2HC90_9LACT</name>
<dbReference type="STRING" id="1122154.SAMN02746068_01226"/>
<sequence>MTFKTFLNFTRIQTLPAALLSPIAGVIFALYTFNSFHFLPTLLFFIGLIAINLFVSAWNNLMDYKKALDPEYKTRENILSTRNISPSLALKICLTLLAIDLIVGIAVVLTTNIAILPIGALCFIIAIFYTFGPFAFSRFPLGEVLAGFAEGLCGFFFGIYINAFDAKFFTAHFHQWLLTFNIDFATLIPIGLVGMMCFCMNFNVMLADNICDLAQDEKNGRLTLPHFIGVHNALKLFVSMYGLACFIVLVAVITGVLPKTTLLMSLVSPFIIRNVNQFLKKQDKSQTFILSVHNLMIYNGALAVTIALGLIWG</sequence>
<keyword evidence="12" id="KW-1185">Reference proteome</keyword>
<evidence type="ECO:0000313" key="12">
    <source>
        <dbReference type="Proteomes" id="UP000218979"/>
    </source>
</evidence>
<keyword evidence="3" id="KW-0474">Menaquinone biosynthesis</keyword>
<feature type="transmembrane region" description="Helical" evidence="8">
    <location>
        <begin position="113"/>
        <end position="132"/>
    </location>
</feature>
<gene>
    <name evidence="9" type="ORF">RR45_GL001717</name>
    <name evidence="10" type="ORF">SAMN02746068_01226</name>
</gene>
<dbReference type="CDD" id="cd13962">
    <property type="entry name" value="PT_UbiA_UBIAD1"/>
    <property type="match status" value="1"/>
</dbReference>
<dbReference type="InterPro" id="IPR026046">
    <property type="entry name" value="UBIAD1"/>
</dbReference>
<evidence type="ECO:0000256" key="6">
    <source>
        <dbReference type="ARBA" id="ARBA00022989"/>
    </source>
</evidence>
<evidence type="ECO:0000256" key="7">
    <source>
        <dbReference type="ARBA" id="ARBA00023136"/>
    </source>
</evidence>
<feature type="transmembrane region" description="Helical" evidence="8">
    <location>
        <begin position="184"/>
        <end position="206"/>
    </location>
</feature>
<evidence type="ECO:0000256" key="4">
    <source>
        <dbReference type="ARBA" id="ARBA00022679"/>
    </source>
</evidence>
<comment type="pathway">
    <text evidence="2">Quinol/quinone metabolism; menaquinone biosynthesis.</text>
</comment>
<dbReference type="Pfam" id="PF01040">
    <property type="entry name" value="UbiA"/>
    <property type="match status" value="1"/>
</dbReference>
<dbReference type="AlphaFoldDB" id="A0A1K2HC90"/>
<evidence type="ECO:0000313" key="10">
    <source>
        <dbReference type="EMBL" id="SFZ74366.1"/>
    </source>
</evidence>
<evidence type="ECO:0000256" key="1">
    <source>
        <dbReference type="ARBA" id="ARBA00004141"/>
    </source>
</evidence>
<comment type="subcellular location">
    <subcellularLocation>
        <location evidence="1">Membrane</location>
        <topology evidence="1">Multi-pass membrane protein</topology>
    </subcellularLocation>
</comment>
<evidence type="ECO:0000313" key="11">
    <source>
        <dbReference type="Proteomes" id="UP000185655"/>
    </source>
</evidence>
<feature type="transmembrane region" description="Helical" evidence="8">
    <location>
        <begin position="88"/>
        <end position="107"/>
    </location>
</feature>
<dbReference type="PANTHER" id="PTHR13929">
    <property type="entry name" value="1,4-DIHYDROXY-2-NAPHTHOATE OCTAPRENYLTRANSFERASE"/>
    <property type="match status" value="1"/>
</dbReference>
<dbReference type="OrthoDB" id="9767568at2"/>
<evidence type="ECO:0000313" key="9">
    <source>
        <dbReference type="EMBL" id="PCS04126.1"/>
    </source>
</evidence>
<feature type="transmembrane region" description="Helical" evidence="8">
    <location>
        <begin position="288"/>
        <end position="312"/>
    </location>
</feature>
<keyword evidence="7 8" id="KW-0472">Membrane</keyword>
<dbReference type="EMBL" id="JXJT01000005">
    <property type="protein sequence ID" value="PCS04126.1"/>
    <property type="molecule type" value="Genomic_DNA"/>
</dbReference>
<reference evidence="9 12" key="1">
    <citation type="submission" date="2014-12" db="EMBL/GenBank/DDBJ databases">
        <title>Draft genome sequences of 10 type strains of Lactococcus.</title>
        <authorList>
            <person name="Sun Z."/>
            <person name="Zhong Z."/>
            <person name="Liu W."/>
            <person name="Zhang W."/>
            <person name="Zhang H."/>
        </authorList>
    </citation>
    <scope>NUCLEOTIDE SEQUENCE [LARGE SCALE GENOMIC DNA]</scope>
    <source>
        <strain evidence="9 12">DSM 22330</strain>
    </source>
</reference>
<dbReference type="Proteomes" id="UP000218979">
    <property type="component" value="Unassembled WGS sequence"/>
</dbReference>
<organism evidence="10 11">
    <name type="scientific">Pseudolactococcus chungangensis CAU 28 = DSM 22330</name>
    <dbReference type="NCBI Taxonomy" id="1122154"/>
    <lineage>
        <taxon>Bacteria</taxon>
        <taxon>Bacillati</taxon>
        <taxon>Bacillota</taxon>
        <taxon>Bacilli</taxon>
        <taxon>Lactobacillales</taxon>
        <taxon>Streptococcaceae</taxon>
        <taxon>Pseudolactococcus</taxon>
    </lineage>
</organism>
<dbReference type="InterPro" id="IPR000537">
    <property type="entry name" value="UbiA_prenyltransferase"/>
</dbReference>
<protein>
    <submittedName>
        <fullName evidence="10">1,4-dihydroxy-2-naphthoate octaprenyltransferase</fullName>
    </submittedName>
</protein>
<dbReference type="Proteomes" id="UP000185655">
    <property type="component" value="Unassembled WGS sequence"/>
</dbReference>
<keyword evidence="6 8" id="KW-1133">Transmembrane helix</keyword>